<evidence type="ECO:0000313" key="1">
    <source>
        <dbReference type="EMBL" id="JAU06641.1"/>
    </source>
</evidence>
<dbReference type="AlphaFoldDB" id="A0A1J3GRB7"/>
<name>A0A1J3GRB7_NOCCA</name>
<sequence>MANQWEVKKLRSLLPEEAMIEEVDLIEEEDAHMAIVEDIKIEVEVTMEIVLLVGISEIDPEDASTVVKRAI</sequence>
<organism evidence="2">
    <name type="scientific">Noccaea caerulescens</name>
    <name type="common">Alpine penny-cress</name>
    <name type="synonym">Thlaspi caerulescens</name>
    <dbReference type="NCBI Taxonomy" id="107243"/>
    <lineage>
        <taxon>Eukaryota</taxon>
        <taxon>Viridiplantae</taxon>
        <taxon>Streptophyta</taxon>
        <taxon>Embryophyta</taxon>
        <taxon>Tracheophyta</taxon>
        <taxon>Spermatophyta</taxon>
        <taxon>Magnoliopsida</taxon>
        <taxon>eudicotyledons</taxon>
        <taxon>Gunneridae</taxon>
        <taxon>Pentapetalae</taxon>
        <taxon>rosids</taxon>
        <taxon>malvids</taxon>
        <taxon>Brassicales</taxon>
        <taxon>Brassicaceae</taxon>
        <taxon>Coluteocarpeae</taxon>
        <taxon>Noccaea</taxon>
    </lineage>
</organism>
<reference evidence="2" key="1">
    <citation type="submission" date="2016-07" db="EMBL/GenBank/DDBJ databases">
        <title>De novo transcriptome assembly of four accessions of the metal hyperaccumulator plant Noccaea caerulescens.</title>
        <authorList>
            <person name="Blande D."/>
            <person name="Halimaa P."/>
            <person name="Tervahauta A.I."/>
            <person name="Aarts M.G."/>
            <person name="Karenlampi S.O."/>
        </authorList>
    </citation>
    <scope>NUCLEOTIDE SEQUENCE</scope>
</reference>
<dbReference type="EMBL" id="GEVI01025679">
    <property type="protein sequence ID" value="JAU06641.1"/>
    <property type="molecule type" value="Transcribed_RNA"/>
</dbReference>
<evidence type="ECO:0000313" key="2">
    <source>
        <dbReference type="EMBL" id="JAU58254.1"/>
    </source>
</evidence>
<dbReference type="EMBL" id="GEVL01019087">
    <property type="protein sequence ID" value="JAU58254.1"/>
    <property type="molecule type" value="Transcribed_RNA"/>
</dbReference>
<proteinExistence type="predicted"/>
<gene>
    <name evidence="1" type="ORF">GA_TR10580_c0_g1_i1_g.34542</name>
    <name evidence="2" type="ORF">LE_TR13435_c1_g1_i1_g.43340</name>
</gene>
<protein>
    <submittedName>
        <fullName evidence="2">Uncharacterized protein</fullName>
    </submittedName>
</protein>
<accession>A0A1J3GRB7</accession>